<evidence type="ECO:0000256" key="10">
    <source>
        <dbReference type="SAM" id="Phobius"/>
    </source>
</evidence>
<evidence type="ECO:0000256" key="8">
    <source>
        <dbReference type="ARBA" id="ARBA00023136"/>
    </source>
</evidence>
<dbReference type="PANTHER" id="PTHR30012:SF0">
    <property type="entry name" value="TYPE II SECRETION SYSTEM PROTEIN F-RELATED"/>
    <property type="match status" value="1"/>
</dbReference>
<dbReference type="InterPro" id="IPR042094">
    <property type="entry name" value="T2SS_GspF_sf"/>
</dbReference>
<keyword evidence="8 10" id="KW-0472">Membrane</keyword>
<comment type="similarity">
    <text evidence="2 9">Belongs to the GSP F family.</text>
</comment>
<keyword evidence="3 9" id="KW-0813">Transport</keyword>
<dbReference type="Pfam" id="PF00482">
    <property type="entry name" value="T2SSF"/>
    <property type="match status" value="2"/>
</dbReference>
<evidence type="ECO:0000313" key="13">
    <source>
        <dbReference type="Proteomes" id="UP000070352"/>
    </source>
</evidence>
<evidence type="ECO:0000313" key="12">
    <source>
        <dbReference type="EMBL" id="KXG43044.1"/>
    </source>
</evidence>
<evidence type="ECO:0000256" key="1">
    <source>
        <dbReference type="ARBA" id="ARBA00004429"/>
    </source>
</evidence>
<dbReference type="GO" id="GO:0009306">
    <property type="term" value="P:protein secretion"/>
    <property type="evidence" value="ECO:0007669"/>
    <property type="project" value="InterPro"/>
</dbReference>
<dbReference type="InterPro" id="IPR003004">
    <property type="entry name" value="GspF/PilC"/>
</dbReference>
<dbReference type="OrthoDB" id="9805682at2"/>
<dbReference type="PROSITE" id="PS00874">
    <property type="entry name" value="T2SP_F"/>
    <property type="match status" value="1"/>
</dbReference>
<sequence>MAQFQYLVVDRKGNRINGTIESDRRDMAIMELKNQGFYILQIKKSRTNALKREIEIGKIVKVEELVVFIRQLATLIKAGVTIIDALFVLTEQTENKKFRKILRQIEADVRNGETFSSALSNHPKIFPVLIINMVRAGEISGNLDETLNGVAIFLEKESNTRKKVKSALTYPTVVSIFAVLVTIFLLIKVVPGFVNMYADFGAELPLPTRIVIGISNFFIHQLYMLIGFVLLIVGSLYMVSKNLKWKYYLDYAKLKIPVFGKLMQKSALSRFSRTFSTLLASAVPILQALTMVSQVVNNEAIAKPIRDARDHLRQGNPLHEPLKKNPLFPPLLTHMMAIGEETGSIDEMLNKVADFYEADVETMTDQLKSLIEPLMIVFLTVIVGTIILAVIMPMFGIYNLIGS</sequence>
<evidence type="ECO:0000259" key="11">
    <source>
        <dbReference type="Pfam" id="PF00482"/>
    </source>
</evidence>
<dbReference type="RefSeq" id="WP_068723063.1">
    <property type="nucleotide sequence ID" value="NZ_LSKU01000001.1"/>
</dbReference>
<evidence type="ECO:0000256" key="3">
    <source>
        <dbReference type="ARBA" id="ARBA00022448"/>
    </source>
</evidence>
<dbReference type="Proteomes" id="UP000070352">
    <property type="component" value="Unassembled WGS sequence"/>
</dbReference>
<feature type="transmembrane region" description="Helical" evidence="10">
    <location>
        <begin position="210"/>
        <end position="239"/>
    </location>
</feature>
<dbReference type="EMBL" id="LSKU01000001">
    <property type="protein sequence ID" value="KXG43044.1"/>
    <property type="molecule type" value="Genomic_DNA"/>
</dbReference>
<accession>A0A135L200</accession>
<dbReference type="PANTHER" id="PTHR30012">
    <property type="entry name" value="GENERAL SECRETION PATHWAY PROTEIN"/>
    <property type="match status" value="1"/>
</dbReference>
<organism evidence="12 13">
    <name type="scientific">Tepidibacillus decaturensis</name>
    <dbReference type="NCBI Taxonomy" id="1413211"/>
    <lineage>
        <taxon>Bacteria</taxon>
        <taxon>Bacillati</taxon>
        <taxon>Bacillota</taxon>
        <taxon>Bacilli</taxon>
        <taxon>Bacillales</taxon>
        <taxon>Bacillaceae</taxon>
        <taxon>Tepidibacillus</taxon>
    </lineage>
</organism>
<dbReference type="FunFam" id="1.20.81.30:FF:000001">
    <property type="entry name" value="Type II secretion system protein F"/>
    <property type="match status" value="2"/>
</dbReference>
<name>A0A135L200_9BACI</name>
<evidence type="ECO:0000256" key="7">
    <source>
        <dbReference type="ARBA" id="ARBA00022989"/>
    </source>
</evidence>
<keyword evidence="4" id="KW-1003">Cell membrane</keyword>
<feature type="domain" description="Type II secretion system protein GspF" evidence="11">
    <location>
        <begin position="271"/>
        <end position="393"/>
    </location>
</feature>
<evidence type="ECO:0000256" key="2">
    <source>
        <dbReference type="ARBA" id="ARBA00005745"/>
    </source>
</evidence>
<evidence type="ECO:0000256" key="4">
    <source>
        <dbReference type="ARBA" id="ARBA00022475"/>
    </source>
</evidence>
<dbReference type="STRING" id="1413211.U473_02655"/>
<reference evidence="12 13" key="1">
    <citation type="submission" date="2016-02" db="EMBL/GenBank/DDBJ databases">
        <title>Draft Genome for Tepidibacillus decaturensis nov. sp. Strain Z9, an Anaerobic, Moderately Thermophilic and Heterotrophic Bacterium from Deep Subsurface of the Illinois Basin, USA.</title>
        <authorList>
            <person name="Dong Y."/>
            <person name="Chang J.Y."/>
            <person name="Sanford R."/>
            <person name="Fouke B.W."/>
        </authorList>
    </citation>
    <scope>NUCLEOTIDE SEQUENCE [LARGE SCALE GENOMIC DNA]</scope>
    <source>
        <strain evidence="12 13">Z9</strain>
    </source>
</reference>
<dbReference type="InterPro" id="IPR001992">
    <property type="entry name" value="T2SS_GspF/T4SS_PilC_CS"/>
</dbReference>
<comment type="subcellular location">
    <subcellularLocation>
        <location evidence="1">Cell inner membrane</location>
        <topology evidence="1">Multi-pass membrane protein</topology>
    </subcellularLocation>
    <subcellularLocation>
        <location evidence="9">Cell membrane</location>
        <topology evidence="9">Multi-pass membrane protein</topology>
    </subcellularLocation>
</comment>
<gene>
    <name evidence="12" type="ORF">U473_02655</name>
</gene>
<dbReference type="GO" id="GO:0005886">
    <property type="term" value="C:plasma membrane"/>
    <property type="evidence" value="ECO:0007669"/>
    <property type="project" value="UniProtKB-SubCell"/>
</dbReference>
<dbReference type="InterPro" id="IPR018076">
    <property type="entry name" value="T2SS_GspF_dom"/>
</dbReference>
<keyword evidence="13" id="KW-1185">Reference proteome</keyword>
<keyword evidence="6 9" id="KW-0812">Transmembrane</keyword>
<dbReference type="AlphaFoldDB" id="A0A135L200"/>
<proteinExistence type="inferred from homology"/>
<dbReference type="Gene3D" id="1.20.81.30">
    <property type="entry name" value="Type II secretion system (T2SS), domain F"/>
    <property type="match status" value="2"/>
</dbReference>
<feature type="domain" description="Type II secretion system protein GspF" evidence="11">
    <location>
        <begin position="68"/>
        <end position="191"/>
    </location>
</feature>
<comment type="caution">
    <text evidence="12">The sequence shown here is derived from an EMBL/GenBank/DDBJ whole genome shotgun (WGS) entry which is preliminary data.</text>
</comment>
<evidence type="ECO:0000256" key="5">
    <source>
        <dbReference type="ARBA" id="ARBA00022519"/>
    </source>
</evidence>
<evidence type="ECO:0000256" key="9">
    <source>
        <dbReference type="RuleBase" id="RU003923"/>
    </source>
</evidence>
<feature type="transmembrane region" description="Helical" evidence="10">
    <location>
        <begin position="168"/>
        <end position="190"/>
    </location>
</feature>
<keyword evidence="5" id="KW-0997">Cell inner membrane</keyword>
<dbReference type="PRINTS" id="PR00812">
    <property type="entry name" value="BCTERIALGSPF"/>
</dbReference>
<keyword evidence="7 10" id="KW-1133">Transmembrane helix</keyword>
<protein>
    <submittedName>
        <fullName evidence="12">Type II secretion system protein F</fullName>
    </submittedName>
</protein>
<evidence type="ECO:0000256" key="6">
    <source>
        <dbReference type="ARBA" id="ARBA00022692"/>
    </source>
</evidence>
<feature type="transmembrane region" description="Helical" evidence="10">
    <location>
        <begin position="376"/>
        <end position="401"/>
    </location>
</feature>